<organism evidence="3 4">
    <name type="scientific">Cyclobacterium xiamenense</name>
    <dbReference type="NCBI Taxonomy" id="1297121"/>
    <lineage>
        <taxon>Bacteria</taxon>
        <taxon>Pseudomonadati</taxon>
        <taxon>Bacteroidota</taxon>
        <taxon>Cytophagia</taxon>
        <taxon>Cytophagales</taxon>
        <taxon>Cyclobacteriaceae</taxon>
        <taxon>Cyclobacterium</taxon>
    </lineage>
</organism>
<gene>
    <name evidence="3" type="ORF">SAMN05192553_103636</name>
</gene>
<evidence type="ECO:0000256" key="1">
    <source>
        <dbReference type="ARBA" id="ARBA00022679"/>
    </source>
</evidence>
<evidence type="ECO:0000313" key="3">
    <source>
        <dbReference type="EMBL" id="SEJ39139.1"/>
    </source>
</evidence>
<proteinExistence type="predicted"/>
<dbReference type="AlphaFoldDB" id="A0A1H6YD23"/>
<dbReference type="RefSeq" id="WP_092174418.1">
    <property type="nucleotide sequence ID" value="NZ_FNZH01000003.1"/>
</dbReference>
<dbReference type="GO" id="GO:0000287">
    <property type="term" value="F:magnesium ion binding"/>
    <property type="evidence" value="ECO:0007669"/>
    <property type="project" value="InterPro"/>
</dbReference>
<dbReference type="GO" id="GO:0008897">
    <property type="term" value="F:holo-[acyl-carrier-protein] synthase activity"/>
    <property type="evidence" value="ECO:0007669"/>
    <property type="project" value="InterPro"/>
</dbReference>
<dbReference type="InterPro" id="IPR008278">
    <property type="entry name" value="4-PPantetheinyl_Trfase_dom"/>
</dbReference>
<accession>A0A1H6YD23</accession>
<dbReference type="Proteomes" id="UP000199403">
    <property type="component" value="Unassembled WGS sequence"/>
</dbReference>
<keyword evidence="4" id="KW-1185">Reference proteome</keyword>
<name>A0A1H6YD23_9BACT</name>
<dbReference type="SUPFAM" id="SSF56214">
    <property type="entry name" value="4'-phosphopantetheinyl transferase"/>
    <property type="match status" value="2"/>
</dbReference>
<reference evidence="4" key="1">
    <citation type="submission" date="2016-10" db="EMBL/GenBank/DDBJ databases">
        <authorList>
            <person name="Varghese N."/>
            <person name="Submissions S."/>
        </authorList>
    </citation>
    <scope>NUCLEOTIDE SEQUENCE [LARGE SCALE GENOMIC DNA]</scope>
    <source>
        <strain evidence="4">IBRC-M 10761</strain>
    </source>
</reference>
<dbReference type="OrthoDB" id="1190494at2"/>
<evidence type="ECO:0000259" key="2">
    <source>
        <dbReference type="Pfam" id="PF01648"/>
    </source>
</evidence>
<dbReference type="EMBL" id="FNZH01000003">
    <property type="protein sequence ID" value="SEJ39139.1"/>
    <property type="molecule type" value="Genomic_DNA"/>
</dbReference>
<dbReference type="STRING" id="1416801.SAMN05192553_103636"/>
<dbReference type="InterPro" id="IPR037143">
    <property type="entry name" value="4-PPantetheinyl_Trfase_dom_sf"/>
</dbReference>
<sequence>MQTKIEKINPLSAFAVNNIHESDTLPIDFLSFREKLSLATISHPRKRMEWKGARLAIKAALESIQLPYPGFYKDSHGKSHAMDGFGFVSLTHHGDLAAAIYHKEMPVGIDLERVREKTVPLGPKYLDRKEMDFLGNDPFLYSLAWSVKETIFKCQGRKGISLRQNILLQPFTATDTVIKGRIYGTDFADHHYAVQVISENDVILTYTVW</sequence>
<evidence type="ECO:0000313" key="4">
    <source>
        <dbReference type="Proteomes" id="UP000199403"/>
    </source>
</evidence>
<dbReference type="Gene3D" id="3.90.470.20">
    <property type="entry name" value="4'-phosphopantetheinyl transferase domain"/>
    <property type="match status" value="1"/>
</dbReference>
<dbReference type="Pfam" id="PF01648">
    <property type="entry name" value="ACPS"/>
    <property type="match status" value="1"/>
</dbReference>
<protein>
    <submittedName>
        <fullName evidence="3">Phosphopantetheinyl transferase</fullName>
    </submittedName>
</protein>
<keyword evidence="1 3" id="KW-0808">Transferase</keyword>
<feature type="domain" description="4'-phosphopantetheinyl transferase" evidence="2">
    <location>
        <begin position="106"/>
        <end position="190"/>
    </location>
</feature>